<evidence type="ECO:0000313" key="5">
    <source>
        <dbReference type="EMBL" id="OKL51384.1"/>
    </source>
</evidence>
<evidence type="ECO:0000259" key="4">
    <source>
        <dbReference type="PROSITE" id="PS50076"/>
    </source>
</evidence>
<organism evidence="5 6">
    <name type="scientific">Buchananella hordeovulneris</name>
    <dbReference type="NCBI Taxonomy" id="52770"/>
    <lineage>
        <taxon>Bacteria</taxon>
        <taxon>Bacillati</taxon>
        <taxon>Actinomycetota</taxon>
        <taxon>Actinomycetes</taxon>
        <taxon>Actinomycetales</taxon>
        <taxon>Actinomycetaceae</taxon>
        <taxon>Buchananella</taxon>
    </lineage>
</organism>
<dbReference type="OrthoDB" id="9779889at2"/>
<dbReference type="InterPro" id="IPR018253">
    <property type="entry name" value="DnaJ_domain_CS"/>
</dbReference>
<evidence type="ECO:0000256" key="3">
    <source>
        <dbReference type="ARBA" id="ARBA00023186"/>
    </source>
</evidence>
<keyword evidence="2" id="KW-0346">Stress response</keyword>
<dbReference type="InterPro" id="IPR008971">
    <property type="entry name" value="HSP40/DnaJ_pept-bd"/>
</dbReference>
<dbReference type="InterPro" id="IPR002939">
    <property type="entry name" value="DnaJ_C"/>
</dbReference>
<dbReference type="GO" id="GO:0051082">
    <property type="term" value="F:unfolded protein binding"/>
    <property type="evidence" value="ECO:0007669"/>
    <property type="project" value="InterPro"/>
</dbReference>
<dbReference type="EMBL" id="MQVS01000007">
    <property type="protein sequence ID" value="OKL51384.1"/>
    <property type="molecule type" value="Genomic_DNA"/>
</dbReference>
<dbReference type="PANTHER" id="PTHR43096">
    <property type="entry name" value="DNAJ HOMOLOG 1, MITOCHONDRIAL-RELATED"/>
    <property type="match status" value="1"/>
</dbReference>
<keyword evidence="1" id="KW-0235">DNA replication</keyword>
<reference evidence="6" key="1">
    <citation type="submission" date="2016-12" db="EMBL/GenBank/DDBJ databases">
        <authorList>
            <person name="Meng X."/>
        </authorList>
    </citation>
    <scope>NUCLEOTIDE SEQUENCE [LARGE SCALE GENOMIC DNA]</scope>
    <source>
        <strain evidence="6">DSM 20732</strain>
    </source>
</reference>
<feature type="domain" description="J" evidence="4">
    <location>
        <begin position="10"/>
        <end position="74"/>
    </location>
</feature>
<dbReference type="Pfam" id="PF01556">
    <property type="entry name" value="DnaJ_C"/>
    <property type="match status" value="1"/>
</dbReference>
<dbReference type="InterPro" id="IPR001623">
    <property type="entry name" value="DnaJ_domain"/>
</dbReference>
<dbReference type="PROSITE" id="PS00636">
    <property type="entry name" value="DNAJ_1"/>
    <property type="match status" value="1"/>
</dbReference>
<dbReference type="SMART" id="SM00271">
    <property type="entry name" value="DnaJ"/>
    <property type="match status" value="1"/>
</dbReference>
<evidence type="ECO:0000256" key="1">
    <source>
        <dbReference type="ARBA" id="ARBA00022705"/>
    </source>
</evidence>
<dbReference type="CDD" id="cd06257">
    <property type="entry name" value="DnaJ"/>
    <property type="match status" value="1"/>
</dbReference>
<evidence type="ECO:0000256" key="2">
    <source>
        <dbReference type="ARBA" id="ARBA00023016"/>
    </source>
</evidence>
<protein>
    <submittedName>
        <fullName evidence="5">Molecular chaperone DnaJ</fullName>
    </submittedName>
</protein>
<dbReference type="InterPro" id="IPR036869">
    <property type="entry name" value="J_dom_sf"/>
</dbReference>
<dbReference type="GO" id="GO:0005737">
    <property type="term" value="C:cytoplasm"/>
    <property type="evidence" value="ECO:0007669"/>
    <property type="project" value="TreeGrafter"/>
</dbReference>
<dbReference type="GO" id="GO:0042026">
    <property type="term" value="P:protein refolding"/>
    <property type="evidence" value="ECO:0007669"/>
    <property type="project" value="TreeGrafter"/>
</dbReference>
<comment type="caution">
    <text evidence="5">The sequence shown here is derived from an EMBL/GenBank/DDBJ whole genome shotgun (WGS) entry which is preliminary data.</text>
</comment>
<dbReference type="AlphaFoldDB" id="A0A1Q5PUV7"/>
<gene>
    <name evidence="5" type="ORF">BSZ40_07400</name>
</gene>
<proteinExistence type="predicted"/>
<sequence length="327" mass="33884">MTGQDWLEKDFYAALGVAKDADAKTIKSAYRKLARELHPDHNKSADAEERFKNVGEAYAVLSDPEQRQQYDALRAMAGGGARFRAGSAGGAGFEDILSGMFGGGNVRFSTGGSAGFGGAGGFEDILSGMFGGGPTANGFGGGFPPGEPGRDIRASVRLGFFQALDGDTVTLSVGRRSVKARIPAGVETGKKIRLRGKGEPGGHGAPAGDLIVTVEVEEHPVLHLVDGRVRMRVPLTLAEALLGAVVEVPKLDGTRAKVKVPAGTQPGTVLRVKGGASTAAAKRDLYVEFQLVLPTVADGAARQAAEDLAAAVQQPDPRAELAAAVQR</sequence>
<dbReference type="Proteomes" id="UP000185612">
    <property type="component" value="Unassembled WGS sequence"/>
</dbReference>
<name>A0A1Q5PUV7_9ACTO</name>
<dbReference type="RefSeq" id="WP_073824754.1">
    <property type="nucleotide sequence ID" value="NZ_JAUNKL010000009.1"/>
</dbReference>
<keyword evidence="3" id="KW-0143">Chaperone</keyword>
<dbReference type="SUPFAM" id="SSF46565">
    <property type="entry name" value="Chaperone J-domain"/>
    <property type="match status" value="1"/>
</dbReference>
<dbReference type="Gene3D" id="1.10.287.110">
    <property type="entry name" value="DnaJ domain"/>
    <property type="match status" value="1"/>
</dbReference>
<dbReference type="SUPFAM" id="SSF49493">
    <property type="entry name" value="HSP40/DnaJ peptide-binding domain"/>
    <property type="match status" value="2"/>
</dbReference>
<keyword evidence="6" id="KW-1185">Reference proteome</keyword>
<dbReference type="PRINTS" id="PR00625">
    <property type="entry name" value="JDOMAIN"/>
</dbReference>
<dbReference type="PANTHER" id="PTHR43096:SF54">
    <property type="entry name" value="CHAPERONE PROTEIN DNAJ 1"/>
    <property type="match status" value="1"/>
</dbReference>
<dbReference type="Gene3D" id="2.60.260.20">
    <property type="entry name" value="Urease metallochaperone UreE, N-terminal domain"/>
    <property type="match status" value="2"/>
</dbReference>
<dbReference type="CDD" id="cd10747">
    <property type="entry name" value="DnaJ_C"/>
    <property type="match status" value="1"/>
</dbReference>
<accession>A0A1Q5PUV7</accession>
<dbReference type="STRING" id="52770.BSZ40_07400"/>
<dbReference type="PROSITE" id="PS50076">
    <property type="entry name" value="DNAJ_2"/>
    <property type="match status" value="1"/>
</dbReference>
<dbReference type="Pfam" id="PF00226">
    <property type="entry name" value="DnaJ"/>
    <property type="match status" value="1"/>
</dbReference>
<evidence type="ECO:0000313" key="6">
    <source>
        <dbReference type="Proteomes" id="UP000185612"/>
    </source>
</evidence>